<dbReference type="GO" id="GO:0008270">
    <property type="term" value="F:zinc ion binding"/>
    <property type="evidence" value="ECO:0007669"/>
    <property type="project" value="UniProtKB-KW"/>
</dbReference>
<feature type="region of interest" description="Disordered" evidence="6">
    <location>
        <begin position="1"/>
        <end position="36"/>
    </location>
</feature>
<protein>
    <submittedName>
        <fullName evidence="8">Arf-GAP domain and FG repeat-containing protein 1</fullName>
    </submittedName>
</protein>
<evidence type="ECO:0000313" key="8">
    <source>
        <dbReference type="EMBL" id="KAI9562278.1"/>
    </source>
</evidence>
<comment type="caution">
    <text evidence="8">The sequence shown here is derived from an EMBL/GenBank/DDBJ whole genome shotgun (WGS) entry which is preliminary data.</text>
</comment>
<proteinExistence type="predicted"/>
<dbReference type="Proteomes" id="UP000820818">
    <property type="component" value="Linkage Group LG3"/>
</dbReference>
<keyword evidence="3 5" id="KW-0863">Zinc-finger</keyword>
<dbReference type="PANTHER" id="PTHR46134">
    <property type="entry name" value="DRONGO, ISOFORM F"/>
    <property type="match status" value="1"/>
</dbReference>
<dbReference type="GO" id="GO:0016020">
    <property type="term" value="C:membrane"/>
    <property type="evidence" value="ECO:0007669"/>
    <property type="project" value="TreeGrafter"/>
</dbReference>
<accession>A0AAD5LQU7</accession>
<keyword evidence="2" id="KW-0677">Repeat</keyword>
<dbReference type="InterPro" id="IPR001164">
    <property type="entry name" value="ArfGAP_dom"/>
</dbReference>
<dbReference type="GO" id="GO:0005737">
    <property type="term" value="C:cytoplasm"/>
    <property type="evidence" value="ECO:0007669"/>
    <property type="project" value="TreeGrafter"/>
</dbReference>
<dbReference type="GO" id="GO:0005096">
    <property type="term" value="F:GTPase activator activity"/>
    <property type="evidence" value="ECO:0007669"/>
    <property type="project" value="InterPro"/>
</dbReference>
<feature type="domain" description="Arf-GAP" evidence="7">
    <location>
        <begin position="37"/>
        <end position="160"/>
    </location>
</feature>
<dbReference type="EMBL" id="WJBH02000003">
    <property type="protein sequence ID" value="KAI9562278.1"/>
    <property type="molecule type" value="Genomic_DNA"/>
</dbReference>
<dbReference type="AlphaFoldDB" id="A0AAD5LQU7"/>
<evidence type="ECO:0000256" key="2">
    <source>
        <dbReference type="ARBA" id="ARBA00022737"/>
    </source>
</evidence>
<evidence type="ECO:0000256" key="5">
    <source>
        <dbReference type="PROSITE-ProRule" id="PRU00288"/>
    </source>
</evidence>
<gene>
    <name evidence="8" type="ORF">GHT06_013243</name>
</gene>
<evidence type="ECO:0000256" key="4">
    <source>
        <dbReference type="ARBA" id="ARBA00022833"/>
    </source>
</evidence>
<evidence type="ECO:0000259" key="7">
    <source>
        <dbReference type="PROSITE" id="PS50115"/>
    </source>
</evidence>
<sequence>MWIYSPVSQMDDSIRAPRKKQERPSQMSNNTKKKQEEKHLKILRDFLSLSPNKTCFDCNQRGPTYVNTTIGSFVCISCSGKLRGLTPPHRVKSISMASFTPEEIEFLKSRGNEYCRLVWMAHYNTAELSSETKDDQKFKDHLMAKYEKKRWYADPSTLTDRLPVAKLNGMNGETSQPTPTHSSVTSSPVARPVVSAISSVPLSSAPISKTSDLLADLDFFIPATGSASSAFSSPRKNHSSLPQSISQPSFANFQNADFFFPETSPQKTIAVQAVTHQVQTGAVNGMTSPPKVGALNVNVAPAEDRYSALKDLDAMFTTQTTPTVSEPTVLAASPNWNPSWNVGTAQAAAPPTHCESVFSNNAVEAPGAWSSSFTSSTSNPNNPFLAVASVPTQPGTQPVHYGMPALPWANFSSSPLSSSTNVTSGTNIFPAPTAAAAAGANSHFGFGFGGHPNPVVGVATTLSTSQSLDLSPKMWGTSTGMNPFVDTASFTQGRSHNPFL</sequence>
<keyword evidence="9" id="KW-1185">Reference proteome</keyword>
<dbReference type="PROSITE" id="PS50115">
    <property type="entry name" value="ARFGAP"/>
    <property type="match status" value="1"/>
</dbReference>
<dbReference type="SMART" id="SM00105">
    <property type="entry name" value="ArfGap"/>
    <property type="match status" value="1"/>
</dbReference>
<dbReference type="InterPro" id="IPR038508">
    <property type="entry name" value="ArfGAP_dom_sf"/>
</dbReference>
<dbReference type="CDD" id="cd08838">
    <property type="entry name" value="ArfGap_AGFG"/>
    <property type="match status" value="1"/>
</dbReference>
<dbReference type="PANTHER" id="PTHR46134:SF3">
    <property type="entry name" value="ARFGAP WITH FG REPEATS 1"/>
    <property type="match status" value="1"/>
</dbReference>
<dbReference type="Gene3D" id="1.10.220.150">
    <property type="entry name" value="Arf GTPase activating protein"/>
    <property type="match status" value="1"/>
</dbReference>
<keyword evidence="4" id="KW-0862">Zinc</keyword>
<reference evidence="8 9" key="1">
    <citation type="submission" date="2022-05" db="EMBL/GenBank/DDBJ databases">
        <title>A multi-omics perspective on studying reproductive biology in Daphnia sinensis.</title>
        <authorList>
            <person name="Jia J."/>
        </authorList>
    </citation>
    <scope>NUCLEOTIDE SEQUENCE [LARGE SCALE GENOMIC DNA]</scope>
    <source>
        <strain evidence="8 9">WSL</strain>
    </source>
</reference>
<evidence type="ECO:0000256" key="6">
    <source>
        <dbReference type="SAM" id="MobiDB-lite"/>
    </source>
</evidence>
<dbReference type="InterPro" id="IPR037278">
    <property type="entry name" value="ARFGAP/RecO"/>
</dbReference>
<name>A0AAD5LQU7_9CRUS</name>
<dbReference type="PRINTS" id="PR00405">
    <property type="entry name" value="REVINTRACTNG"/>
</dbReference>
<evidence type="ECO:0000313" key="9">
    <source>
        <dbReference type="Proteomes" id="UP000820818"/>
    </source>
</evidence>
<dbReference type="InterPro" id="IPR052248">
    <property type="entry name" value="Arf-GAP_FG-repeat_protein"/>
</dbReference>
<dbReference type="FunFam" id="1.10.220.150:FF:000005">
    <property type="entry name" value="Arf-GAP domain and FG repeat-containing protein 1"/>
    <property type="match status" value="1"/>
</dbReference>
<keyword evidence="1" id="KW-0479">Metal-binding</keyword>
<dbReference type="SUPFAM" id="SSF57863">
    <property type="entry name" value="ArfGap/RecO-like zinc finger"/>
    <property type="match status" value="1"/>
</dbReference>
<evidence type="ECO:0000256" key="1">
    <source>
        <dbReference type="ARBA" id="ARBA00022723"/>
    </source>
</evidence>
<dbReference type="Pfam" id="PF01412">
    <property type="entry name" value="ArfGap"/>
    <property type="match status" value="1"/>
</dbReference>
<evidence type="ECO:0000256" key="3">
    <source>
        <dbReference type="ARBA" id="ARBA00022771"/>
    </source>
</evidence>
<feature type="compositionally biased region" description="Polar residues" evidence="6">
    <location>
        <begin position="1"/>
        <end position="11"/>
    </location>
</feature>
<organism evidence="8 9">
    <name type="scientific">Daphnia sinensis</name>
    <dbReference type="NCBI Taxonomy" id="1820382"/>
    <lineage>
        <taxon>Eukaryota</taxon>
        <taxon>Metazoa</taxon>
        <taxon>Ecdysozoa</taxon>
        <taxon>Arthropoda</taxon>
        <taxon>Crustacea</taxon>
        <taxon>Branchiopoda</taxon>
        <taxon>Diplostraca</taxon>
        <taxon>Cladocera</taxon>
        <taxon>Anomopoda</taxon>
        <taxon>Daphniidae</taxon>
        <taxon>Daphnia</taxon>
        <taxon>Daphnia similis group</taxon>
    </lineage>
</organism>